<keyword evidence="4" id="KW-1185">Reference proteome</keyword>
<evidence type="ECO:0000256" key="1">
    <source>
        <dbReference type="ARBA" id="ARBA00010364"/>
    </source>
</evidence>
<reference evidence="3 4" key="1">
    <citation type="submission" date="2010-01" db="EMBL/GenBank/DDBJ databases">
        <title>The complete genome of Thermobispora bispora DSM 43833.</title>
        <authorList>
            <consortium name="US DOE Joint Genome Institute (JGI-PGF)"/>
            <person name="Lucas S."/>
            <person name="Copeland A."/>
            <person name="Lapidus A."/>
            <person name="Glavina del Rio T."/>
            <person name="Dalin E."/>
            <person name="Tice H."/>
            <person name="Bruce D."/>
            <person name="Goodwin L."/>
            <person name="Pitluck S."/>
            <person name="Kyrpides N."/>
            <person name="Mavromatis K."/>
            <person name="Ivanova N."/>
            <person name="Mikhailova N."/>
            <person name="Chertkov O."/>
            <person name="Brettin T."/>
            <person name="Detter J.C."/>
            <person name="Han C."/>
            <person name="Larimer F."/>
            <person name="Land M."/>
            <person name="Hauser L."/>
            <person name="Markowitz V."/>
            <person name="Cheng J.-F."/>
            <person name="Hugenholtz P."/>
            <person name="Woyke T."/>
            <person name="Wu D."/>
            <person name="Jando M."/>
            <person name="Schneider S."/>
            <person name="Klenk H.-P."/>
            <person name="Eisen J.A."/>
        </authorList>
    </citation>
    <scope>NUCLEOTIDE SEQUENCE [LARGE SCALE GENOMIC DNA]</scope>
    <source>
        <strain evidence="4">ATCC 19993 / DSM 43833 / CBS 139.67 / JCM 10125 / KCTC 9307 / NBRC 14880 / R51</strain>
    </source>
</reference>
<evidence type="ECO:0000313" key="4">
    <source>
        <dbReference type="Proteomes" id="UP000006640"/>
    </source>
</evidence>
<dbReference type="STRING" id="469371.Tbis_1417"/>
<evidence type="ECO:0000313" key="3">
    <source>
        <dbReference type="EMBL" id="ADG88135.1"/>
    </source>
</evidence>
<comment type="similarity">
    <text evidence="1 2">Belongs to the UPF0235 family.</text>
</comment>
<gene>
    <name evidence="3" type="ordered locus">Tbis_1417</name>
</gene>
<dbReference type="eggNOG" id="COG1872">
    <property type="taxonomic scope" value="Bacteria"/>
</dbReference>
<dbReference type="EMBL" id="CP001874">
    <property type="protein sequence ID" value="ADG88135.1"/>
    <property type="molecule type" value="Genomic_DNA"/>
</dbReference>
<dbReference type="Pfam" id="PF02594">
    <property type="entry name" value="DUF167"/>
    <property type="match status" value="1"/>
</dbReference>
<dbReference type="HOGENOM" id="CLU_130694_7_1_11"/>
<organism evidence="3 4">
    <name type="scientific">Thermobispora bispora (strain ATCC 19993 / DSM 43833 / CBS 139.67 / JCM 10125 / KCTC 9307 / NBRC 14880 / R51)</name>
    <dbReference type="NCBI Taxonomy" id="469371"/>
    <lineage>
        <taxon>Bacteria</taxon>
        <taxon>Bacillati</taxon>
        <taxon>Actinomycetota</taxon>
        <taxon>Actinomycetes</taxon>
        <taxon>Streptosporangiales</taxon>
        <taxon>Streptosporangiaceae</taxon>
        <taxon>Thermobispora</taxon>
    </lineage>
</organism>
<dbReference type="PANTHER" id="PTHR13420">
    <property type="entry name" value="UPF0235 PROTEIN C15ORF40"/>
    <property type="match status" value="1"/>
</dbReference>
<dbReference type="Gene3D" id="3.30.1200.10">
    <property type="entry name" value="YggU-like"/>
    <property type="match status" value="1"/>
</dbReference>
<proteinExistence type="inferred from homology"/>
<dbReference type="Proteomes" id="UP000006640">
    <property type="component" value="Chromosome"/>
</dbReference>
<dbReference type="RefSeq" id="WP_013131668.1">
    <property type="nucleotide sequence ID" value="NC_014165.1"/>
</dbReference>
<accession>D6Y9Z2</accession>
<dbReference type="NCBIfam" id="TIGR00251">
    <property type="entry name" value="DUF167 family protein"/>
    <property type="match status" value="1"/>
</dbReference>
<dbReference type="GO" id="GO:0005737">
    <property type="term" value="C:cytoplasm"/>
    <property type="evidence" value="ECO:0007669"/>
    <property type="project" value="TreeGrafter"/>
</dbReference>
<dbReference type="InterPro" id="IPR036591">
    <property type="entry name" value="YggU-like_sf"/>
</dbReference>
<protein>
    <recommendedName>
        <fullName evidence="2">UPF0235 protein Tbis_1417</fullName>
    </recommendedName>
</protein>
<dbReference type="HAMAP" id="MF_00634">
    <property type="entry name" value="UPF0235"/>
    <property type="match status" value="1"/>
</dbReference>
<dbReference type="KEGG" id="tbi:Tbis_1417"/>
<dbReference type="AlphaFoldDB" id="D6Y9Z2"/>
<dbReference type="PANTHER" id="PTHR13420:SF7">
    <property type="entry name" value="UPF0235 PROTEIN C15ORF40"/>
    <property type="match status" value="1"/>
</dbReference>
<name>D6Y9Z2_THEBD</name>
<sequence length="89" mass="9340">MRVSIRVRPGASREYVGGTYGDGAIVVRVCAPAVDGRATEAALKAVASAFGVRRGDVRLVSGATARDKVVEIAGDEEELARRAARLREG</sequence>
<dbReference type="OrthoDB" id="9801878at2"/>
<dbReference type="SUPFAM" id="SSF69786">
    <property type="entry name" value="YggU-like"/>
    <property type="match status" value="1"/>
</dbReference>
<dbReference type="SMART" id="SM01152">
    <property type="entry name" value="DUF167"/>
    <property type="match status" value="1"/>
</dbReference>
<evidence type="ECO:0000256" key="2">
    <source>
        <dbReference type="HAMAP-Rule" id="MF_00634"/>
    </source>
</evidence>
<dbReference type="InterPro" id="IPR003746">
    <property type="entry name" value="DUF167"/>
</dbReference>